<dbReference type="InterPro" id="IPR036869">
    <property type="entry name" value="J_dom_sf"/>
</dbReference>
<organism evidence="3 4">
    <name type="scientific">Thiorhodococcus mannitoliphagus</name>
    <dbReference type="NCBI Taxonomy" id="329406"/>
    <lineage>
        <taxon>Bacteria</taxon>
        <taxon>Pseudomonadati</taxon>
        <taxon>Pseudomonadota</taxon>
        <taxon>Gammaproteobacteria</taxon>
        <taxon>Chromatiales</taxon>
        <taxon>Chromatiaceae</taxon>
        <taxon>Thiorhodococcus</taxon>
    </lineage>
</organism>
<accession>A0A6P1DW92</accession>
<protein>
    <submittedName>
        <fullName evidence="3">J domain-containing protein</fullName>
    </submittedName>
</protein>
<reference evidence="4" key="1">
    <citation type="journal article" date="2020" name="Microbiol. Resour. Announc.">
        <title>Draft Genome Sequences of Thiorhodococcus mannitoliphagus and Thiorhodococcus minor, Purple Sulfur Photosynthetic Bacteria in the Gammaproteobacterial Family Chromatiaceae.</title>
        <authorList>
            <person name="Aviles F.A."/>
            <person name="Meyer T.E."/>
            <person name="Kyndt J.A."/>
        </authorList>
    </citation>
    <scope>NUCLEOTIDE SEQUENCE [LARGE SCALE GENOMIC DNA]</scope>
    <source>
        <strain evidence="4">DSM 18266</strain>
    </source>
</reference>
<evidence type="ECO:0000313" key="4">
    <source>
        <dbReference type="Proteomes" id="UP000471640"/>
    </source>
</evidence>
<dbReference type="PROSITE" id="PS50076">
    <property type="entry name" value="DNAJ_2"/>
    <property type="match status" value="1"/>
</dbReference>
<proteinExistence type="predicted"/>
<dbReference type="InterPro" id="IPR001623">
    <property type="entry name" value="DnaJ_domain"/>
</dbReference>
<dbReference type="AlphaFoldDB" id="A0A6P1DW92"/>
<evidence type="ECO:0000259" key="2">
    <source>
        <dbReference type="PROSITE" id="PS50076"/>
    </source>
</evidence>
<sequence>MRDPYLLLGIPEDADDLAVEAAYLSAIKACPPERDAVRFQALRTAYEQLRTNRDRVAHELFQTAPPELADLLDRAAPVGEPRRPARALVEALLRGDD</sequence>
<dbReference type="Gene3D" id="1.10.287.110">
    <property type="entry name" value="DnaJ domain"/>
    <property type="match status" value="1"/>
</dbReference>
<reference evidence="3 4" key="2">
    <citation type="submission" date="2020-02" db="EMBL/GenBank/DDBJ databases">
        <title>Genome sequences of Thiorhodococcus mannitoliphagus and Thiorhodococcus minor, purple sulfur photosynthetic bacteria in the gammaproteobacterial family, Chromatiaceae.</title>
        <authorList>
            <person name="Aviles F.A."/>
            <person name="Meyer T.E."/>
            <person name="Kyndt J.A."/>
        </authorList>
    </citation>
    <scope>NUCLEOTIDE SEQUENCE [LARGE SCALE GENOMIC DNA]</scope>
    <source>
        <strain evidence="3 4">DSM 18266</strain>
    </source>
</reference>
<keyword evidence="4" id="KW-1185">Reference proteome</keyword>
<gene>
    <name evidence="3" type="ORF">G3480_19255</name>
</gene>
<dbReference type="SUPFAM" id="SSF46565">
    <property type="entry name" value="Chaperone J-domain"/>
    <property type="match status" value="1"/>
</dbReference>
<dbReference type="Proteomes" id="UP000471640">
    <property type="component" value="Unassembled WGS sequence"/>
</dbReference>
<name>A0A6P1DW92_9GAMM</name>
<dbReference type="RefSeq" id="WP_164655512.1">
    <property type="nucleotide sequence ID" value="NZ_JAAIJR010000099.1"/>
</dbReference>
<comment type="caution">
    <text evidence="3">The sequence shown here is derived from an EMBL/GenBank/DDBJ whole genome shotgun (WGS) entry which is preliminary data.</text>
</comment>
<feature type="domain" description="J" evidence="2">
    <location>
        <begin position="3"/>
        <end position="62"/>
    </location>
</feature>
<evidence type="ECO:0000256" key="1">
    <source>
        <dbReference type="ARBA" id="ARBA00023186"/>
    </source>
</evidence>
<dbReference type="EMBL" id="JAAIJR010000099">
    <property type="protein sequence ID" value="NEX22418.1"/>
    <property type="molecule type" value="Genomic_DNA"/>
</dbReference>
<evidence type="ECO:0000313" key="3">
    <source>
        <dbReference type="EMBL" id="NEX22418.1"/>
    </source>
</evidence>
<keyword evidence="1" id="KW-0143">Chaperone</keyword>